<evidence type="ECO:0000256" key="6">
    <source>
        <dbReference type="ARBA" id="ARBA00022777"/>
    </source>
</evidence>
<dbReference type="InterPro" id="IPR004358">
    <property type="entry name" value="Sig_transdc_His_kin-like_C"/>
</dbReference>
<proteinExistence type="predicted"/>
<dbReference type="CDD" id="cd00082">
    <property type="entry name" value="HisKA"/>
    <property type="match status" value="1"/>
</dbReference>
<keyword evidence="4" id="KW-0597">Phosphoprotein</keyword>
<keyword evidence="5 12" id="KW-0808">Transferase</keyword>
<dbReference type="SUPFAM" id="SSF55874">
    <property type="entry name" value="ATPase domain of HSP90 chaperone/DNA topoisomerase II/histidine kinase"/>
    <property type="match status" value="1"/>
</dbReference>
<dbReference type="InterPro" id="IPR036097">
    <property type="entry name" value="HisK_dim/P_sf"/>
</dbReference>
<dbReference type="Gene3D" id="6.10.340.10">
    <property type="match status" value="1"/>
</dbReference>
<evidence type="ECO:0000256" key="4">
    <source>
        <dbReference type="ARBA" id="ARBA00022553"/>
    </source>
</evidence>
<dbReference type="Pfam" id="PF00512">
    <property type="entry name" value="HisKA"/>
    <property type="match status" value="1"/>
</dbReference>
<dbReference type="InterPro" id="IPR003661">
    <property type="entry name" value="HisK_dim/P_dom"/>
</dbReference>
<dbReference type="InterPro" id="IPR005467">
    <property type="entry name" value="His_kinase_dom"/>
</dbReference>
<dbReference type="InterPro" id="IPR036890">
    <property type="entry name" value="HATPase_C_sf"/>
</dbReference>
<evidence type="ECO:0000256" key="5">
    <source>
        <dbReference type="ARBA" id="ARBA00022679"/>
    </source>
</evidence>
<evidence type="ECO:0000256" key="1">
    <source>
        <dbReference type="ARBA" id="ARBA00000085"/>
    </source>
</evidence>
<dbReference type="FunFam" id="1.10.287.130:FF:000001">
    <property type="entry name" value="Two-component sensor histidine kinase"/>
    <property type="match status" value="1"/>
</dbReference>
<dbReference type="OrthoDB" id="9786919at2"/>
<evidence type="ECO:0000256" key="7">
    <source>
        <dbReference type="ARBA" id="ARBA00023012"/>
    </source>
</evidence>
<dbReference type="CDD" id="cd00075">
    <property type="entry name" value="HATPase"/>
    <property type="match status" value="1"/>
</dbReference>
<dbReference type="PANTHER" id="PTHR43711">
    <property type="entry name" value="TWO-COMPONENT HISTIDINE KINASE"/>
    <property type="match status" value="1"/>
</dbReference>
<name>A0A5C6BTX8_9BACT</name>
<evidence type="ECO:0000259" key="10">
    <source>
        <dbReference type="PROSITE" id="PS50109"/>
    </source>
</evidence>
<protein>
    <recommendedName>
        <fullName evidence="3">histidine kinase</fullName>
        <ecNumber evidence="3">2.7.13.3</ecNumber>
    </recommendedName>
</protein>
<dbReference type="EC" id="2.7.13.3" evidence="3"/>
<feature type="domain" description="HAMP" evidence="11">
    <location>
        <begin position="35"/>
        <end position="88"/>
    </location>
</feature>
<dbReference type="SMART" id="SM00387">
    <property type="entry name" value="HATPase_c"/>
    <property type="match status" value="1"/>
</dbReference>
<keyword evidence="7" id="KW-0902">Two-component regulatory system</keyword>
<dbReference type="SUPFAM" id="SSF47384">
    <property type="entry name" value="Homodimeric domain of signal transducing histidine kinase"/>
    <property type="match status" value="1"/>
</dbReference>
<dbReference type="PANTHER" id="PTHR43711:SF28">
    <property type="entry name" value="SENSOR HISTIDINE KINASE YXDK"/>
    <property type="match status" value="1"/>
</dbReference>
<accession>A0A5C6BTX8</accession>
<keyword evidence="9" id="KW-0812">Transmembrane</keyword>
<reference evidence="12 13" key="1">
    <citation type="journal article" date="2020" name="Antonie Van Leeuwenhoek">
        <title>Rhodopirellula heiligendammensis sp. nov., Rhodopirellula pilleata sp. nov., and Rhodopirellula solitaria sp. nov. isolated from natural or artificial marine surfaces in Northern Germany and California, USA, and emended description of the genus Rhodopirellula.</title>
        <authorList>
            <person name="Kallscheuer N."/>
            <person name="Wiegand S."/>
            <person name="Jogler M."/>
            <person name="Boedeker C."/>
            <person name="Peeters S.H."/>
            <person name="Rast P."/>
            <person name="Heuer A."/>
            <person name="Jetten M.S.M."/>
            <person name="Rohde M."/>
            <person name="Jogler C."/>
        </authorList>
    </citation>
    <scope>NUCLEOTIDE SEQUENCE [LARGE SCALE GENOMIC DNA]</scope>
    <source>
        <strain evidence="12 13">Poly21</strain>
    </source>
</reference>
<evidence type="ECO:0000259" key="11">
    <source>
        <dbReference type="PROSITE" id="PS50885"/>
    </source>
</evidence>
<dbReference type="FunFam" id="3.30.565.10:FF:000006">
    <property type="entry name" value="Sensor histidine kinase WalK"/>
    <property type="match status" value="1"/>
</dbReference>
<dbReference type="GO" id="GO:0016020">
    <property type="term" value="C:membrane"/>
    <property type="evidence" value="ECO:0007669"/>
    <property type="project" value="UniProtKB-SubCell"/>
</dbReference>
<sequence length="323" mass="34701">MSREYHQLRQLATTGVFVGLVALLVSLAGGWLIAGKALAPIGRISRAAAAISASNLSERIDVSCMEVELSDLSCMINGAFDRLQRSFNRQTRFTADASHEMRTPISTILAQSQLALKRPRSDREYQEALEVIARAATRMKGVVDGLLTFARVDANQLSLNIELVDLSGIARDACDLLTTLVEQQRLTLTVNLTPVLVMGDRNRLGEAVVNLISNAVNYNQTGGAIEVTVAEASGLAKLVVADTGYGIPESDQPHVFERFYQVDQARSFVTGRGSGLGLAITKWIAEAHGGTVVLQESQEGSGSVFVFTTKAVGPNALGKKVDR</sequence>
<evidence type="ECO:0000256" key="3">
    <source>
        <dbReference type="ARBA" id="ARBA00012438"/>
    </source>
</evidence>
<dbReference type="Gene3D" id="3.30.565.10">
    <property type="entry name" value="Histidine kinase-like ATPase, C-terminal domain"/>
    <property type="match status" value="1"/>
</dbReference>
<comment type="caution">
    <text evidence="12">The sequence shown here is derived from an EMBL/GenBank/DDBJ whole genome shotgun (WGS) entry which is preliminary data.</text>
</comment>
<dbReference type="PROSITE" id="PS50109">
    <property type="entry name" value="HIS_KIN"/>
    <property type="match status" value="1"/>
</dbReference>
<organism evidence="12 13">
    <name type="scientific">Allorhodopirellula heiligendammensis</name>
    <dbReference type="NCBI Taxonomy" id="2714739"/>
    <lineage>
        <taxon>Bacteria</taxon>
        <taxon>Pseudomonadati</taxon>
        <taxon>Planctomycetota</taxon>
        <taxon>Planctomycetia</taxon>
        <taxon>Pirellulales</taxon>
        <taxon>Pirellulaceae</taxon>
        <taxon>Allorhodopirellula</taxon>
    </lineage>
</organism>
<dbReference type="PRINTS" id="PR00344">
    <property type="entry name" value="BCTRLSENSOR"/>
</dbReference>
<evidence type="ECO:0000256" key="2">
    <source>
        <dbReference type="ARBA" id="ARBA00004370"/>
    </source>
</evidence>
<evidence type="ECO:0000256" key="8">
    <source>
        <dbReference type="ARBA" id="ARBA00023136"/>
    </source>
</evidence>
<feature type="transmembrane region" description="Helical" evidence="9">
    <location>
        <begin position="12"/>
        <end position="34"/>
    </location>
</feature>
<dbReference type="RefSeq" id="WP_146407343.1">
    <property type="nucleotide sequence ID" value="NZ_SJPU01000002.1"/>
</dbReference>
<dbReference type="AlphaFoldDB" id="A0A5C6BTX8"/>
<dbReference type="PROSITE" id="PS50885">
    <property type="entry name" value="HAMP"/>
    <property type="match status" value="1"/>
</dbReference>
<keyword evidence="6 12" id="KW-0418">Kinase</keyword>
<dbReference type="InterPro" id="IPR003660">
    <property type="entry name" value="HAMP_dom"/>
</dbReference>
<feature type="domain" description="Histidine kinase" evidence="10">
    <location>
        <begin position="96"/>
        <end position="313"/>
    </location>
</feature>
<dbReference type="Gene3D" id="1.10.287.130">
    <property type="match status" value="1"/>
</dbReference>
<keyword evidence="13" id="KW-1185">Reference proteome</keyword>
<evidence type="ECO:0000313" key="12">
    <source>
        <dbReference type="EMBL" id="TWU15475.1"/>
    </source>
</evidence>
<dbReference type="Pfam" id="PF02518">
    <property type="entry name" value="HATPase_c"/>
    <property type="match status" value="1"/>
</dbReference>
<comment type="subcellular location">
    <subcellularLocation>
        <location evidence="2">Membrane</location>
    </subcellularLocation>
</comment>
<gene>
    <name evidence="12" type="primary">cusS</name>
    <name evidence="12" type="ORF">Poly21_26710</name>
</gene>
<comment type="catalytic activity">
    <reaction evidence="1">
        <text>ATP + protein L-histidine = ADP + protein N-phospho-L-histidine.</text>
        <dbReference type="EC" id="2.7.13.3"/>
    </reaction>
</comment>
<dbReference type="GO" id="GO:0000155">
    <property type="term" value="F:phosphorelay sensor kinase activity"/>
    <property type="evidence" value="ECO:0007669"/>
    <property type="project" value="InterPro"/>
</dbReference>
<dbReference type="EMBL" id="SJPU01000002">
    <property type="protein sequence ID" value="TWU15475.1"/>
    <property type="molecule type" value="Genomic_DNA"/>
</dbReference>
<dbReference type="SMART" id="SM00388">
    <property type="entry name" value="HisKA"/>
    <property type="match status" value="1"/>
</dbReference>
<dbReference type="Proteomes" id="UP000319908">
    <property type="component" value="Unassembled WGS sequence"/>
</dbReference>
<evidence type="ECO:0000313" key="13">
    <source>
        <dbReference type="Proteomes" id="UP000319908"/>
    </source>
</evidence>
<keyword evidence="9" id="KW-1133">Transmembrane helix</keyword>
<dbReference type="InterPro" id="IPR050736">
    <property type="entry name" value="Sensor_HK_Regulatory"/>
</dbReference>
<evidence type="ECO:0000256" key="9">
    <source>
        <dbReference type="SAM" id="Phobius"/>
    </source>
</evidence>
<keyword evidence="8 9" id="KW-0472">Membrane</keyword>
<dbReference type="InterPro" id="IPR003594">
    <property type="entry name" value="HATPase_dom"/>
</dbReference>